<dbReference type="EMBL" id="PSQE01000007">
    <property type="protein sequence ID" value="RHN47222.1"/>
    <property type="molecule type" value="Genomic_DNA"/>
</dbReference>
<proteinExistence type="predicted"/>
<dbReference type="Pfam" id="PF00620">
    <property type="entry name" value="RhoGAP"/>
    <property type="match status" value="1"/>
</dbReference>
<comment type="caution">
    <text evidence="4">The sequence shown here is derived from an EMBL/GenBank/DDBJ whole genome shotgun (WGS) entry which is preliminary data.</text>
</comment>
<dbReference type="Gramene" id="rna41790">
    <property type="protein sequence ID" value="RHN47222.1"/>
    <property type="gene ID" value="gene41790"/>
</dbReference>
<dbReference type="InterPro" id="IPR044785">
    <property type="entry name" value="RopGAP1-5"/>
</dbReference>
<dbReference type="AlphaFoldDB" id="A0A396H1I8"/>
<dbReference type="GO" id="GO:0007165">
    <property type="term" value="P:signal transduction"/>
    <property type="evidence" value="ECO:0007669"/>
    <property type="project" value="InterPro"/>
</dbReference>
<dbReference type="Proteomes" id="UP000265566">
    <property type="component" value="Chromosome 7"/>
</dbReference>
<dbReference type="GO" id="GO:0005096">
    <property type="term" value="F:GTPase activator activity"/>
    <property type="evidence" value="ECO:0007669"/>
    <property type="project" value="UniProtKB-KW"/>
</dbReference>
<accession>A0A396H1I8</accession>
<dbReference type="PANTHER" id="PTHR23177">
    <property type="entry name" value="MKIAA1688 PROTEIN"/>
    <property type="match status" value="1"/>
</dbReference>
<dbReference type="InterPro" id="IPR008936">
    <property type="entry name" value="Rho_GTPase_activation_prot"/>
</dbReference>
<dbReference type="InterPro" id="IPR000198">
    <property type="entry name" value="RhoGAP_dom"/>
</dbReference>
<dbReference type="PROSITE" id="PS50238">
    <property type="entry name" value="RHOGAP"/>
    <property type="match status" value="1"/>
</dbReference>
<dbReference type="PANTHER" id="PTHR23177:SF62">
    <property type="entry name" value="RHO GTPASE ACTIVATION PROTEIN-RELATED"/>
    <property type="match status" value="1"/>
</dbReference>
<organism evidence="4">
    <name type="scientific">Medicago truncatula</name>
    <name type="common">Barrel medic</name>
    <name type="synonym">Medicago tribuloides</name>
    <dbReference type="NCBI Taxonomy" id="3880"/>
    <lineage>
        <taxon>Eukaryota</taxon>
        <taxon>Viridiplantae</taxon>
        <taxon>Streptophyta</taxon>
        <taxon>Embryophyta</taxon>
        <taxon>Tracheophyta</taxon>
        <taxon>Spermatophyta</taxon>
        <taxon>Magnoliopsida</taxon>
        <taxon>eudicotyledons</taxon>
        <taxon>Gunneridae</taxon>
        <taxon>Pentapetalae</taxon>
        <taxon>rosids</taxon>
        <taxon>fabids</taxon>
        <taxon>Fabales</taxon>
        <taxon>Fabaceae</taxon>
        <taxon>Papilionoideae</taxon>
        <taxon>50 kb inversion clade</taxon>
        <taxon>NPAAA clade</taxon>
        <taxon>Hologalegina</taxon>
        <taxon>IRL clade</taxon>
        <taxon>Trifolieae</taxon>
        <taxon>Medicago</taxon>
    </lineage>
</organism>
<protein>
    <submittedName>
        <fullName evidence="4">Putative Rho GTPase activation protein</fullName>
    </submittedName>
</protein>
<dbReference type="SUPFAM" id="SSF48350">
    <property type="entry name" value="GTPase activation domain, GAP"/>
    <property type="match status" value="1"/>
</dbReference>
<name>A0A396H1I8_MEDTR</name>
<dbReference type="Gene3D" id="1.10.555.10">
    <property type="entry name" value="Rho GTPase activation protein"/>
    <property type="match status" value="1"/>
</dbReference>
<evidence type="ECO:0000256" key="1">
    <source>
        <dbReference type="ARBA" id="ARBA00022468"/>
    </source>
</evidence>
<reference evidence="4" key="1">
    <citation type="journal article" date="2018" name="Nat. Plants">
        <title>Whole-genome landscape of Medicago truncatula symbiotic genes.</title>
        <authorList>
            <person name="Pecrix Y."/>
            <person name="Gamas P."/>
            <person name="Carrere S."/>
        </authorList>
    </citation>
    <scope>NUCLEOTIDE SEQUENCE</scope>
    <source>
        <tissue evidence="4">Leaves</tissue>
    </source>
</reference>
<keyword evidence="2" id="KW-0732">Signal</keyword>
<evidence type="ECO:0000259" key="3">
    <source>
        <dbReference type="PROSITE" id="PS50238"/>
    </source>
</evidence>
<feature type="domain" description="Rho-GAP" evidence="3">
    <location>
        <begin position="22"/>
        <end position="201"/>
    </location>
</feature>
<evidence type="ECO:0000313" key="4">
    <source>
        <dbReference type="EMBL" id="RHN47222.1"/>
    </source>
</evidence>
<dbReference type="CDD" id="cd00159">
    <property type="entry name" value="RhoGAP"/>
    <property type="match status" value="1"/>
</dbReference>
<dbReference type="SMART" id="SM00324">
    <property type="entry name" value="RhoGAP"/>
    <property type="match status" value="1"/>
</dbReference>
<feature type="chain" id="PRO_5017339805" evidence="2">
    <location>
        <begin position="22"/>
        <end position="225"/>
    </location>
</feature>
<feature type="signal peptide" evidence="2">
    <location>
        <begin position="1"/>
        <end position="21"/>
    </location>
</feature>
<keyword evidence="1" id="KW-0343">GTPase activation</keyword>
<evidence type="ECO:0000256" key="2">
    <source>
        <dbReference type="SAM" id="SignalP"/>
    </source>
</evidence>
<sequence length="225" mass="25606">MRRCVHCKNSYLIAISVSVFGVSVESMQCSYDSKGNSVPAILLLMQERLYSQGRTKGIFCINLENGEEEHLREQFNSGIVPIDIDVHCLAGLIKAWFRELPSGVLDGLSPEEVLECNTEEEFVELVKLLKPVESALLNWAVDLMADVVVEEEYNKLNAINIAMVFAPNMTQMKVLIMKHTPKLQKKMLIMKQMLKLHKMFEKTSSMKAENADHDKTCDYFESARK</sequence>
<gene>
    <name evidence="4" type="ORF">MtrunA17_Chr7g0250591</name>
</gene>